<dbReference type="OrthoDB" id="1924904at2"/>
<proteinExistence type="predicted"/>
<evidence type="ECO:0000256" key="1">
    <source>
        <dbReference type="SAM" id="SignalP"/>
    </source>
</evidence>
<organism evidence="2 3">
    <name type="scientific">Clostridium isatidis</name>
    <dbReference type="NCBI Taxonomy" id="182773"/>
    <lineage>
        <taxon>Bacteria</taxon>
        <taxon>Bacillati</taxon>
        <taxon>Bacillota</taxon>
        <taxon>Clostridia</taxon>
        <taxon>Eubacteriales</taxon>
        <taxon>Clostridiaceae</taxon>
        <taxon>Clostridium</taxon>
    </lineage>
</organism>
<protein>
    <submittedName>
        <fullName evidence="2">Uncharacterized protein</fullName>
    </submittedName>
</protein>
<dbReference type="KEGG" id="cia:BEN51_07930"/>
<evidence type="ECO:0000313" key="2">
    <source>
        <dbReference type="EMBL" id="ASW43407.1"/>
    </source>
</evidence>
<feature type="chain" id="PRO_5017063684" evidence="1">
    <location>
        <begin position="22"/>
        <end position="107"/>
    </location>
</feature>
<feature type="signal peptide" evidence="1">
    <location>
        <begin position="1"/>
        <end position="21"/>
    </location>
</feature>
<evidence type="ECO:0000313" key="3">
    <source>
        <dbReference type="Proteomes" id="UP000264883"/>
    </source>
</evidence>
<keyword evidence="3" id="KW-1185">Reference proteome</keyword>
<sequence>MKKLISTLFIFLLLSCNVISAFSDNLVQPLTEGVYRVGDFIIPLEEINFVQNTSEKEIVYFTVVDENNAVVQSIRLEPNSEKFKVAPLKPGHRIIIVDYGTVVLSKE</sequence>
<name>A0A343JCZ9_9CLOT</name>
<dbReference type="RefSeq" id="WP_119865541.1">
    <property type="nucleotide sequence ID" value="NZ_CP016786.1"/>
</dbReference>
<dbReference type="EMBL" id="CP016786">
    <property type="protein sequence ID" value="ASW43407.1"/>
    <property type="molecule type" value="Genomic_DNA"/>
</dbReference>
<dbReference type="PROSITE" id="PS51257">
    <property type="entry name" value="PROKAR_LIPOPROTEIN"/>
    <property type="match status" value="1"/>
</dbReference>
<gene>
    <name evidence="2" type="ORF">BEN51_07930</name>
</gene>
<reference evidence="2 3" key="1">
    <citation type="submission" date="2016-08" db="EMBL/GenBank/DDBJ databases">
        <title>Complete Genome Sequence Of The Indigo Reducing Clostridium isatidis DSM15098.</title>
        <authorList>
            <person name="Little G.T."/>
            <person name="Minton N.P."/>
        </authorList>
    </citation>
    <scope>NUCLEOTIDE SEQUENCE [LARGE SCALE GENOMIC DNA]</scope>
    <source>
        <strain evidence="2 3">DSM 15098</strain>
    </source>
</reference>
<accession>A0A343JCZ9</accession>
<keyword evidence="1" id="KW-0732">Signal</keyword>
<dbReference type="AlphaFoldDB" id="A0A343JCZ9"/>
<dbReference type="Proteomes" id="UP000264883">
    <property type="component" value="Chromosome"/>
</dbReference>